<evidence type="ECO:0000256" key="3">
    <source>
        <dbReference type="ARBA" id="ARBA00022475"/>
    </source>
</evidence>
<keyword evidence="4" id="KW-0997">Cell inner membrane</keyword>
<evidence type="ECO:0000313" key="11">
    <source>
        <dbReference type="Proteomes" id="UP000467637"/>
    </source>
</evidence>
<gene>
    <name evidence="10" type="ORF">GON05_05120</name>
</gene>
<protein>
    <submittedName>
        <fullName evidence="10">MFS transporter</fullName>
    </submittedName>
</protein>
<feature type="transmembrane region" description="Helical" evidence="8">
    <location>
        <begin position="58"/>
        <end position="81"/>
    </location>
</feature>
<feature type="transmembrane region" description="Helical" evidence="8">
    <location>
        <begin position="317"/>
        <end position="336"/>
    </location>
</feature>
<comment type="subcellular location">
    <subcellularLocation>
        <location evidence="1">Cell inner membrane</location>
        <topology evidence="1">Multi-pass membrane protein</topology>
    </subcellularLocation>
</comment>
<feature type="transmembrane region" description="Helical" evidence="8">
    <location>
        <begin position="382"/>
        <end position="403"/>
    </location>
</feature>
<evidence type="ECO:0000256" key="8">
    <source>
        <dbReference type="SAM" id="Phobius"/>
    </source>
</evidence>
<feature type="domain" description="Major facilitator superfamily (MFS) profile" evidence="9">
    <location>
        <begin position="252"/>
        <end position="442"/>
    </location>
</feature>
<evidence type="ECO:0000256" key="6">
    <source>
        <dbReference type="ARBA" id="ARBA00022989"/>
    </source>
</evidence>
<keyword evidence="11" id="KW-1185">Reference proteome</keyword>
<feature type="transmembrane region" description="Helical" evidence="8">
    <location>
        <begin position="145"/>
        <end position="171"/>
    </location>
</feature>
<name>A0ABW9U3M9_9BACL</name>
<reference evidence="10 11" key="1">
    <citation type="submission" date="2019-12" db="EMBL/GenBank/DDBJ databases">
        <authorList>
            <person name="Huq M.A."/>
        </authorList>
    </citation>
    <scope>NUCLEOTIDE SEQUENCE [LARGE SCALE GENOMIC DNA]</scope>
    <source>
        <strain evidence="10 11">MAH-34</strain>
    </source>
</reference>
<evidence type="ECO:0000256" key="7">
    <source>
        <dbReference type="ARBA" id="ARBA00023136"/>
    </source>
</evidence>
<dbReference type="PANTHER" id="PTHR23522:SF10">
    <property type="entry name" value="3-PHENYLPROPIONIC ACID TRANSPORTER-RELATED"/>
    <property type="match status" value="1"/>
</dbReference>
<dbReference type="PANTHER" id="PTHR23522">
    <property type="entry name" value="BLL5896 PROTEIN"/>
    <property type="match status" value="1"/>
</dbReference>
<accession>A0ABW9U3M9</accession>
<feature type="transmembrane region" description="Helical" evidence="8">
    <location>
        <begin position="93"/>
        <end position="111"/>
    </location>
</feature>
<dbReference type="InterPro" id="IPR036259">
    <property type="entry name" value="MFS_trans_sf"/>
</dbReference>
<feature type="transmembrane region" description="Helical" evidence="8">
    <location>
        <begin position="210"/>
        <end position="232"/>
    </location>
</feature>
<keyword evidence="5 8" id="KW-0812">Transmembrane</keyword>
<dbReference type="Gene3D" id="1.20.1250.20">
    <property type="entry name" value="MFS general substrate transporter like domains"/>
    <property type="match status" value="2"/>
</dbReference>
<evidence type="ECO:0000259" key="9">
    <source>
        <dbReference type="PROSITE" id="PS50850"/>
    </source>
</evidence>
<keyword evidence="7 8" id="KW-0472">Membrane</keyword>
<feature type="transmembrane region" description="Helical" evidence="8">
    <location>
        <begin position="409"/>
        <end position="429"/>
    </location>
</feature>
<evidence type="ECO:0000313" key="10">
    <source>
        <dbReference type="EMBL" id="MVQ34028.1"/>
    </source>
</evidence>
<feature type="transmembrane region" description="Helical" evidence="8">
    <location>
        <begin position="123"/>
        <end position="139"/>
    </location>
</feature>
<dbReference type="Proteomes" id="UP000467637">
    <property type="component" value="Unassembled WGS sequence"/>
</dbReference>
<sequence length="442" mass="49827">MYLAAGCKRRKGPLRKKHLNAKWTCRTVLITLSRSWPFILEGWLFIFLERKKGLTTRLYAFLLFYAVIYMGNAVYGTFLPVYLYNVKFSQEQIGMLLSLGPLVAMLGQPIWGALGDRAKTKNSVLALLLIGSGISIMFFPLSHQFIYLLILICVFMFFQTSIFALSDAITLEELDRRPKWNFGWIRLGGTIGFATMSLVFGIVAKSHINSMFPVYAGTMLAGLLLLWCFPPAASRQANVTGKRFRELFRNGKLMFYLGINFIVQVTLGYYYAFFPIYFKEMGADSLLLGWSMVISSMSELPFLLFSGWIFKRVSISMILIIAALASGIRWFLFSIIDQPYWILPVQALHGVIFIVLSVTLATFINREVPAEWKASGQTLNGLLSLGAARIIGSFLGGIMSAAYGMRQVFLYSSWVSMATVVVFGLVVWLRRKQNVPSPSLTK</sequence>
<organism evidence="10 11">
    <name type="scientific">Paenibacillus anseongense</name>
    <dbReference type="NCBI Taxonomy" id="2682845"/>
    <lineage>
        <taxon>Bacteria</taxon>
        <taxon>Bacillati</taxon>
        <taxon>Bacillota</taxon>
        <taxon>Bacilli</taxon>
        <taxon>Bacillales</taxon>
        <taxon>Paenibacillaceae</taxon>
        <taxon>Paenibacillus</taxon>
    </lineage>
</organism>
<evidence type="ECO:0000256" key="1">
    <source>
        <dbReference type="ARBA" id="ARBA00004429"/>
    </source>
</evidence>
<dbReference type="InterPro" id="IPR020846">
    <property type="entry name" value="MFS_dom"/>
</dbReference>
<feature type="transmembrane region" description="Helical" evidence="8">
    <location>
        <begin position="286"/>
        <end position="310"/>
    </location>
</feature>
<dbReference type="Pfam" id="PF12832">
    <property type="entry name" value="MFS_1_like"/>
    <property type="match status" value="1"/>
</dbReference>
<dbReference type="EMBL" id="WSEM01000005">
    <property type="protein sequence ID" value="MVQ34028.1"/>
    <property type="molecule type" value="Genomic_DNA"/>
</dbReference>
<feature type="transmembrane region" description="Helical" evidence="8">
    <location>
        <begin position="183"/>
        <end position="204"/>
    </location>
</feature>
<keyword evidence="6 8" id="KW-1133">Transmembrane helix</keyword>
<evidence type="ECO:0000256" key="2">
    <source>
        <dbReference type="ARBA" id="ARBA00022448"/>
    </source>
</evidence>
<feature type="transmembrane region" description="Helical" evidence="8">
    <location>
        <begin position="342"/>
        <end position="361"/>
    </location>
</feature>
<feature type="transmembrane region" description="Helical" evidence="8">
    <location>
        <begin position="253"/>
        <end position="274"/>
    </location>
</feature>
<evidence type="ECO:0000256" key="5">
    <source>
        <dbReference type="ARBA" id="ARBA00022692"/>
    </source>
</evidence>
<dbReference type="InterPro" id="IPR024989">
    <property type="entry name" value="MFS_assoc_dom"/>
</dbReference>
<keyword evidence="2" id="KW-0813">Transport</keyword>
<comment type="caution">
    <text evidence="10">The sequence shown here is derived from an EMBL/GenBank/DDBJ whole genome shotgun (WGS) entry which is preliminary data.</text>
</comment>
<dbReference type="SUPFAM" id="SSF103473">
    <property type="entry name" value="MFS general substrate transporter"/>
    <property type="match status" value="1"/>
</dbReference>
<proteinExistence type="predicted"/>
<keyword evidence="3" id="KW-1003">Cell membrane</keyword>
<dbReference type="PROSITE" id="PS50850">
    <property type="entry name" value="MFS"/>
    <property type="match status" value="1"/>
</dbReference>
<evidence type="ECO:0000256" key="4">
    <source>
        <dbReference type="ARBA" id="ARBA00022519"/>
    </source>
</evidence>